<feature type="transmembrane region" description="Helical" evidence="1">
    <location>
        <begin position="353"/>
        <end position="380"/>
    </location>
</feature>
<gene>
    <name evidence="2" type="ORF">CVS27_02310</name>
</gene>
<evidence type="ECO:0000256" key="1">
    <source>
        <dbReference type="SAM" id="Phobius"/>
    </source>
</evidence>
<feature type="transmembrane region" description="Helical" evidence="1">
    <location>
        <begin position="204"/>
        <end position="227"/>
    </location>
</feature>
<keyword evidence="3" id="KW-1185">Reference proteome</keyword>
<proteinExistence type="predicted"/>
<dbReference type="Proteomes" id="UP000237061">
    <property type="component" value="Unassembled WGS sequence"/>
</dbReference>
<keyword evidence="1" id="KW-1133">Transmembrane helix</keyword>
<dbReference type="RefSeq" id="WP_103464409.1">
    <property type="nucleotide sequence ID" value="NZ_PPXB01000003.1"/>
</dbReference>
<organism evidence="2 3">
    <name type="scientific">Arthrobacter glacialis</name>
    <dbReference type="NCBI Taxonomy" id="1664"/>
    <lineage>
        <taxon>Bacteria</taxon>
        <taxon>Bacillati</taxon>
        <taxon>Actinomycetota</taxon>
        <taxon>Actinomycetes</taxon>
        <taxon>Micrococcales</taxon>
        <taxon>Micrococcaceae</taxon>
        <taxon>Arthrobacter</taxon>
    </lineage>
</organism>
<feature type="transmembrane region" description="Helical" evidence="1">
    <location>
        <begin position="248"/>
        <end position="272"/>
    </location>
</feature>
<protein>
    <submittedName>
        <fullName evidence="2">Uncharacterized protein</fullName>
    </submittedName>
</protein>
<name>A0A2S4A0K6_ARTGL</name>
<feature type="transmembrane region" description="Helical" evidence="1">
    <location>
        <begin position="25"/>
        <end position="45"/>
    </location>
</feature>
<keyword evidence="1" id="KW-0472">Membrane</keyword>
<feature type="transmembrane region" description="Helical" evidence="1">
    <location>
        <begin position="126"/>
        <end position="149"/>
    </location>
</feature>
<dbReference type="InterPro" id="IPR045931">
    <property type="entry name" value="DUF6350"/>
</dbReference>
<accession>A0A2S4A0K6</accession>
<reference evidence="2 3" key="1">
    <citation type="submission" date="2018-01" db="EMBL/GenBank/DDBJ databases">
        <title>Arthrobacter sp. nov., from glaciers in China.</title>
        <authorList>
            <person name="Liu Q."/>
            <person name="Xin Y.-H."/>
        </authorList>
    </citation>
    <scope>NUCLEOTIDE SEQUENCE [LARGE SCALE GENOMIC DNA]</scope>
    <source>
        <strain evidence="2 3">HLT2-12-2</strain>
    </source>
</reference>
<feature type="transmembrane region" description="Helical" evidence="1">
    <location>
        <begin position="311"/>
        <end position="333"/>
    </location>
</feature>
<keyword evidence="1" id="KW-0812">Transmembrane</keyword>
<evidence type="ECO:0000313" key="2">
    <source>
        <dbReference type="EMBL" id="POH75003.1"/>
    </source>
</evidence>
<dbReference type="AlphaFoldDB" id="A0A2S4A0K6"/>
<dbReference type="Pfam" id="PF19877">
    <property type="entry name" value="DUF6350"/>
    <property type="match status" value="1"/>
</dbReference>
<comment type="caution">
    <text evidence="2">The sequence shown here is derived from an EMBL/GenBank/DDBJ whole genome shotgun (WGS) entry which is preliminary data.</text>
</comment>
<dbReference type="EMBL" id="PPXC01000002">
    <property type="protein sequence ID" value="POH75003.1"/>
    <property type="molecule type" value="Genomic_DNA"/>
</dbReference>
<dbReference type="OrthoDB" id="3742900at2"/>
<feature type="transmembrane region" description="Helical" evidence="1">
    <location>
        <begin position="88"/>
        <end position="105"/>
    </location>
</feature>
<sequence>MNTKADKRQRDGIPMPLWLQGVFEAAQMFVISALAVSVPLLATWLAGGFGEKDASVIARLAGQIWLVGHGVSLHLTQATGPSSATVETGIFSLLPLGLVLIPFFLSWRSGRRLARASYTDQLWQPLVGAVVLYAGAGLATAFVCSTPGIEAPLLTSMLVPAIPAAAGLIVGSRLEAGSWSRLIGVNAADWISKTSQDQRWAGSYAWTVVSSGFLAIMAALSLSALMLTVNLAMRWNDIIGVYQALRPGAIGGAALTLTQLAFMPNLAIWALAWAGGDGFSLGAGSSVSPMGTSVAPVPPIPLLAALPTGTLSWGFAALIIPVSAGLLAGWWFVRAGENHFDEWVSLKVRQRWLSLPLSTLFVGAVIGSVAAVLSGILFWLSQGSIGLGRLTDLGPDPITAALWVGAEVGIGVMAGSLLGPWLEGERADTAPTRRRTESAE</sequence>
<evidence type="ECO:0000313" key="3">
    <source>
        <dbReference type="Proteomes" id="UP000237061"/>
    </source>
</evidence>
<feature type="transmembrane region" description="Helical" evidence="1">
    <location>
        <begin position="400"/>
        <end position="422"/>
    </location>
</feature>